<evidence type="ECO:0000313" key="2">
    <source>
        <dbReference type="Proteomes" id="UP000078368"/>
    </source>
</evidence>
<gene>
    <name evidence="1" type="ORF">A4H34_00370</name>
</gene>
<protein>
    <recommendedName>
        <fullName evidence="3">ESX secretion-associated protein EspG</fullName>
    </recommendedName>
</protein>
<name>A0A179B1U8_9ACTO</name>
<organism evidence="1 2">
    <name type="scientific">Peptidiphaga gingivicola</name>
    <dbReference type="NCBI Taxonomy" id="2741497"/>
    <lineage>
        <taxon>Bacteria</taxon>
        <taxon>Bacillati</taxon>
        <taxon>Actinomycetota</taxon>
        <taxon>Actinomycetes</taxon>
        <taxon>Actinomycetales</taxon>
        <taxon>Actinomycetaceae</taxon>
        <taxon>Peptidiphaga</taxon>
    </lineage>
</organism>
<dbReference type="EMBL" id="LVZK01000001">
    <property type="protein sequence ID" value="OAP85698.1"/>
    <property type="molecule type" value="Genomic_DNA"/>
</dbReference>
<keyword evidence="2" id="KW-1185">Reference proteome</keyword>
<sequence length="237" mass="25624">MSSDTISVVFPTDEWEALKDLLDGEGAPLDLMGDLEQRGFLENGALSQSAAKLLQAYQQAAGAVRLYVCDAGVVREARTWVAKDRSVLLDITDGEVTVLRRQEPGQFPLTLLEMLGIGPRPRLPEGALPGFSARIIRDLLRPSDSDRNAKARDDLAETLRGVWPAASEAIKKDDWRLWLIQSFDVAVGEPQARTTVCVLDTSAGMVGITVDGDTAVPVAVTSLEVWRAVAAAIAPWS</sequence>
<accession>A0A179B1U8</accession>
<proteinExistence type="predicted"/>
<dbReference type="Proteomes" id="UP000078368">
    <property type="component" value="Unassembled WGS sequence"/>
</dbReference>
<dbReference type="STRING" id="1823756.A4H34_00370"/>
<evidence type="ECO:0008006" key="3">
    <source>
        <dbReference type="Google" id="ProtNLM"/>
    </source>
</evidence>
<reference evidence="1 2" key="1">
    <citation type="submission" date="2016-04" db="EMBL/GenBank/DDBJ databases">
        <title>Peptidophaga gingivicola gen. nov., sp. nov., isolated from human subgingival plaque.</title>
        <authorList>
            <person name="Beall C.J."/>
            <person name="Mokrzan E.M."/>
            <person name="Griffen A.L."/>
            <person name="Leys E.J."/>
        </authorList>
    </citation>
    <scope>NUCLEOTIDE SEQUENCE [LARGE SCALE GENOMIC DNA]</scope>
    <source>
        <strain evidence="1 2">BA112</strain>
    </source>
</reference>
<evidence type="ECO:0000313" key="1">
    <source>
        <dbReference type="EMBL" id="OAP85698.1"/>
    </source>
</evidence>
<comment type="caution">
    <text evidence="1">The sequence shown here is derived from an EMBL/GenBank/DDBJ whole genome shotgun (WGS) entry which is preliminary data.</text>
</comment>
<dbReference type="AlphaFoldDB" id="A0A179B1U8"/>
<dbReference type="RefSeq" id="WP_064230689.1">
    <property type="nucleotide sequence ID" value="NZ_LVZK01000001.1"/>
</dbReference>
<dbReference type="OrthoDB" id="3271435at2"/>